<feature type="compositionally biased region" description="Basic and acidic residues" evidence="1">
    <location>
        <begin position="57"/>
        <end position="71"/>
    </location>
</feature>
<gene>
    <name evidence="2" type="ORF">M378DRAFT_749827</name>
</gene>
<feature type="region of interest" description="Disordered" evidence="1">
    <location>
        <begin position="45"/>
        <end position="71"/>
    </location>
</feature>
<dbReference type="Proteomes" id="UP000054549">
    <property type="component" value="Unassembled WGS sequence"/>
</dbReference>
<evidence type="ECO:0000256" key="1">
    <source>
        <dbReference type="SAM" id="MobiDB-lite"/>
    </source>
</evidence>
<evidence type="ECO:0000313" key="3">
    <source>
        <dbReference type="Proteomes" id="UP000054549"/>
    </source>
</evidence>
<proteinExistence type="predicted"/>
<protein>
    <submittedName>
        <fullName evidence="2">Uncharacterized protein</fullName>
    </submittedName>
</protein>
<dbReference type="AlphaFoldDB" id="A0A0C2X0U5"/>
<organism evidence="2 3">
    <name type="scientific">Amanita muscaria (strain Koide BX008)</name>
    <dbReference type="NCBI Taxonomy" id="946122"/>
    <lineage>
        <taxon>Eukaryota</taxon>
        <taxon>Fungi</taxon>
        <taxon>Dikarya</taxon>
        <taxon>Basidiomycota</taxon>
        <taxon>Agaricomycotina</taxon>
        <taxon>Agaricomycetes</taxon>
        <taxon>Agaricomycetidae</taxon>
        <taxon>Agaricales</taxon>
        <taxon>Pluteineae</taxon>
        <taxon>Amanitaceae</taxon>
        <taxon>Amanita</taxon>
    </lineage>
</organism>
<sequence length="71" mass="7861">MYSPSSTSSARFETGHLRPGYLQDGLHQTSNLTIQLQFGVKVGANSLKSGTSSPARRRSEIRQPRPVDHHQ</sequence>
<feature type="region of interest" description="Disordered" evidence="1">
    <location>
        <begin position="1"/>
        <end position="21"/>
    </location>
</feature>
<accession>A0A0C2X0U5</accession>
<name>A0A0C2X0U5_AMAMK</name>
<keyword evidence="3" id="KW-1185">Reference proteome</keyword>
<feature type="compositionally biased region" description="Polar residues" evidence="1">
    <location>
        <begin position="1"/>
        <end position="11"/>
    </location>
</feature>
<dbReference type="InParanoid" id="A0A0C2X0U5"/>
<dbReference type="EMBL" id="KN818267">
    <property type="protein sequence ID" value="KIL62761.1"/>
    <property type="molecule type" value="Genomic_DNA"/>
</dbReference>
<dbReference type="HOGENOM" id="CLU_2739512_0_0_1"/>
<evidence type="ECO:0000313" key="2">
    <source>
        <dbReference type="EMBL" id="KIL62761.1"/>
    </source>
</evidence>
<reference evidence="2 3" key="1">
    <citation type="submission" date="2014-04" db="EMBL/GenBank/DDBJ databases">
        <title>Evolutionary Origins and Diversification of the Mycorrhizal Mutualists.</title>
        <authorList>
            <consortium name="DOE Joint Genome Institute"/>
            <consortium name="Mycorrhizal Genomics Consortium"/>
            <person name="Kohler A."/>
            <person name="Kuo A."/>
            <person name="Nagy L.G."/>
            <person name="Floudas D."/>
            <person name="Copeland A."/>
            <person name="Barry K.W."/>
            <person name="Cichocki N."/>
            <person name="Veneault-Fourrey C."/>
            <person name="LaButti K."/>
            <person name="Lindquist E.A."/>
            <person name="Lipzen A."/>
            <person name="Lundell T."/>
            <person name="Morin E."/>
            <person name="Murat C."/>
            <person name="Riley R."/>
            <person name="Ohm R."/>
            <person name="Sun H."/>
            <person name="Tunlid A."/>
            <person name="Henrissat B."/>
            <person name="Grigoriev I.V."/>
            <person name="Hibbett D.S."/>
            <person name="Martin F."/>
        </authorList>
    </citation>
    <scope>NUCLEOTIDE SEQUENCE [LARGE SCALE GENOMIC DNA]</scope>
    <source>
        <strain evidence="2 3">Koide BX008</strain>
    </source>
</reference>